<sequence>MAEDLFIGIAVRKPTGFEPLPAGIYDSLSRMKKWADKENYDCWIWSDENGKTITTESILQDIINKRIGDHPIDGRLSRRRRIIIYFCGHGLFCGDQIWLLSEGKMRDSSLLGVARMKAKLRQWNPKQIGFISDACAVLEHNLDQNVESPIPSPKMNPQRSDKPQYERLMASEGGNSTYAVTDGSIFTEVLLRALETSPPVTETVSQPDNAVISDLLHAYIERVFPLEDTNGKCVPFCDGGFRKPDHIYRSIPPGLVDATSSKELEATNRQRTKRRKIEAKKELDSLLLAEGLGNTMPAVKVRAGHNSVPGVVVVEHASRPLGGKKTISIPPEIFEDFAQFSPPGTPTQVSSPDLIKVAAPRGVFAGSATARVIQLDDTTNGTMLIHEPDHSFLVPEFMGSSTWVKSSVGTTDDHGLIGRDFQITPVGVAYTAQDNSGKISRLGAQLLQKFISSYSHSEFVDELIDRLSAKWVDPFQVLAVAYFSHRADKVAIFKDALRNARSDRSVPIDVALVCDWPVSWDKTTRKLSADFEGETVAIETQTPLTAYGWSLIDDANLPDFYNKIAEVRPKIGGSILPVMSNKGTIGEIDSWFKTYFSERQIIA</sequence>
<dbReference type="AlphaFoldDB" id="A0A929F8J5"/>
<organism evidence="1 2">
    <name type="scientific">Leptolyngbya cf. ectocarpi LEGE 11479</name>
    <dbReference type="NCBI Taxonomy" id="1828722"/>
    <lineage>
        <taxon>Bacteria</taxon>
        <taxon>Bacillati</taxon>
        <taxon>Cyanobacteriota</taxon>
        <taxon>Cyanophyceae</taxon>
        <taxon>Leptolyngbyales</taxon>
        <taxon>Leptolyngbyaceae</taxon>
        <taxon>Leptolyngbya group</taxon>
        <taxon>Leptolyngbya</taxon>
    </lineage>
</organism>
<dbReference type="Proteomes" id="UP000615026">
    <property type="component" value="Unassembled WGS sequence"/>
</dbReference>
<dbReference type="RefSeq" id="WP_193995243.1">
    <property type="nucleotide sequence ID" value="NZ_JADEXP010000262.1"/>
</dbReference>
<evidence type="ECO:0008006" key="3">
    <source>
        <dbReference type="Google" id="ProtNLM"/>
    </source>
</evidence>
<dbReference type="EMBL" id="JADEXP010000262">
    <property type="protein sequence ID" value="MBE9069335.1"/>
    <property type="molecule type" value="Genomic_DNA"/>
</dbReference>
<accession>A0A929F8J5</accession>
<evidence type="ECO:0000313" key="1">
    <source>
        <dbReference type="EMBL" id="MBE9069335.1"/>
    </source>
</evidence>
<name>A0A929F8J5_LEPEC</name>
<protein>
    <recommendedName>
        <fullName evidence="3">Caspase family protein</fullName>
    </recommendedName>
</protein>
<keyword evidence="2" id="KW-1185">Reference proteome</keyword>
<proteinExistence type="predicted"/>
<gene>
    <name evidence="1" type="ORF">IQ260_22075</name>
</gene>
<reference evidence="1" key="1">
    <citation type="submission" date="2020-10" db="EMBL/GenBank/DDBJ databases">
        <authorList>
            <person name="Castelo-Branco R."/>
            <person name="Eusebio N."/>
            <person name="Adriana R."/>
            <person name="Vieira A."/>
            <person name="Brugerolle De Fraissinette N."/>
            <person name="Rezende De Castro R."/>
            <person name="Schneider M.P."/>
            <person name="Vasconcelos V."/>
            <person name="Leao P.N."/>
        </authorList>
    </citation>
    <scope>NUCLEOTIDE SEQUENCE</scope>
    <source>
        <strain evidence="1">LEGE 11479</strain>
    </source>
</reference>
<evidence type="ECO:0000313" key="2">
    <source>
        <dbReference type="Proteomes" id="UP000615026"/>
    </source>
</evidence>
<comment type="caution">
    <text evidence="1">The sequence shown here is derived from an EMBL/GenBank/DDBJ whole genome shotgun (WGS) entry which is preliminary data.</text>
</comment>